<reference evidence="2 3" key="2">
    <citation type="submission" date="2014-10" db="EMBL/GenBank/DDBJ databases">
        <title>Paracoccus sanguinis sp. nov., isolated from clinical specimens of New York State patients.</title>
        <authorList>
            <person name="Mingle L.A."/>
            <person name="Cole J.A."/>
            <person name="Lapierre P."/>
            <person name="Musser K.A."/>
        </authorList>
    </citation>
    <scope>NUCLEOTIDE SEQUENCE [LARGE SCALE GENOMIC DNA]</scope>
    <source>
        <strain evidence="2 3">HAMBI 3106</strain>
    </source>
</reference>
<name>A0A099FI70_9RHOB</name>
<evidence type="ECO:0000313" key="2">
    <source>
        <dbReference type="EMBL" id="KGJ09757.1"/>
    </source>
</evidence>
<protein>
    <submittedName>
        <fullName evidence="2">Potassium transporter KtrB</fullName>
    </submittedName>
</protein>
<keyword evidence="1" id="KW-1133">Transmembrane helix</keyword>
<feature type="transmembrane region" description="Helical" evidence="1">
    <location>
        <begin position="6"/>
        <end position="24"/>
    </location>
</feature>
<dbReference type="Proteomes" id="UP000029917">
    <property type="component" value="Unassembled WGS sequence"/>
</dbReference>
<comment type="caution">
    <text evidence="2">The sequence shown here is derived from an EMBL/GenBank/DDBJ whole genome shotgun (WGS) entry which is preliminary data.</text>
</comment>
<keyword evidence="1" id="KW-0472">Membrane</keyword>
<dbReference type="AlphaFoldDB" id="A0A099FI70"/>
<organism evidence="2 3">
    <name type="scientific">Paracoccus sphaerophysae</name>
    <dbReference type="NCBI Taxonomy" id="690417"/>
    <lineage>
        <taxon>Bacteria</taxon>
        <taxon>Pseudomonadati</taxon>
        <taxon>Pseudomonadota</taxon>
        <taxon>Alphaproteobacteria</taxon>
        <taxon>Rhodobacterales</taxon>
        <taxon>Paracoccaceae</taxon>
        <taxon>Paracoccus</taxon>
    </lineage>
</organism>
<keyword evidence="3" id="KW-1185">Reference proteome</keyword>
<evidence type="ECO:0000256" key="1">
    <source>
        <dbReference type="SAM" id="Phobius"/>
    </source>
</evidence>
<accession>A0A099FI70</accession>
<dbReference type="EMBL" id="JRKS01000001">
    <property type="protein sequence ID" value="KGJ09757.1"/>
    <property type="molecule type" value="Genomic_DNA"/>
</dbReference>
<reference evidence="2 3" key="1">
    <citation type="submission" date="2014-09" db="EMBL/GenBank/DDBJ databases">
        <authorList>
            <person name="McGinnis J.M."/>
            <person name="Wolfgang W.J."/>
        </authorList>
    </citation>
    <scope>NUCLEOTIDE SEQUENCE [LARGE SCALE GENOMIC DNA]</scope>
    <source>
        <strain evidence="2 3">HAMBI 3106</strain>
    </source>
</reference>
<sequence>MIFLTYALGILVFAALIGVVTRAFKD</sequence>
<gene>
    <name evidence="2" type="ORF">IC63_01040</name>
</gene>
<proteinExistence type="predicted"/>
<evidence type="ECO:0000313" key="3">
    <source>
        <dbReference type="Proteomes" id="UP000029917"/>
    </source>
</evidence>
<keyword evidence="1" id="KW-0812">Transmembrane</keyword>